<dbReference type="AlphaFoldDB" id="A0A9D4CGH3"/>
<dbReference type="EMBL" id="JAIWYP010000012">
    <property type="protein sequence ID" value="KAH3724803.1"/>
    <property type="molecule type" value="Genomic_DNA"/>
</dbReference>
<dbReference type="PANTHER" id="PTHR23186">
    <property type="entry name" value="RETINOIC ACID-INDUCED PROTEIN 2"/>
    <property type="match status" value="1"/>
</dbReference>
<feature type="compositionally biased region" description="Basic and acidic residues" evidence="1">
    <location>
        <begin position="638"/>
        <end position="649"/>
    </location>
</feature>
<dbReference type="Pfam" id="PF15279">
    <property type="entry name" value="SOBP"/>
    <property type="match status" value="1"/>
</dbReference>
<sequence length="733" mass="82621">MNELLGLFGYDDKVNSRDTENLNLDNYADKEDETSDVIDDVKCDKRKSTAARLKSRLRHRLYPASSGSLARHHMNLINTQTHKEPTVQSGETDTGSNDEASSDQKQCSWCHKYANHQLKLDTPSGNREFCSEQCFTQCRRASFKKSKSCDWCKHVRHALNYVEFTDGETQLQFCSEKCLNQYKMSVFCQETQELSGRLEKTDGKGEVVSCGDRKFREKILITPDLWLVGRAAEARETARERERLEREMRRDGPLRTSSAHDQTLDLSLKVHTREETKDRSQTHIEHAKHDSCSKRNRTSALNDSEKSSVERPDVQRSPAHDMTGGIPPHLLHPLMAGMAPWLQHAQFLGSLPPGMMQYGQMLAAYTPTPNQNQDANKCSVMKSNDKHFKQDQTAASALLTPNRAEVNHAPSVSPRREHRNSPLPDRRTSSLFPVDFPHFLQNGVLPGPFPAPAGHSFQSLPGMPPVTMMFPFPVILPLPVPIPIPIPMTVKQLATAFGHKLEEPKTISIKTEDDSIYGTKSPVCHQNLSPHSSISSVSDISPRERYQVRSGSRSSCPDMTYVRRHTRETCTEHNFMKRSLTHESLDLSVKSKIPKYDCSSFTSDEDGVIDLSAYRENGHKSDDTSFEPVAENGASIDDGSRSPESKEEGEVASVPKIHIVTHKDETPLNAPLPLPPTEHPYSSRRGLILDAPAVSKKSRTPSPERRVYVRNVPRDIIEAARRRCSYRTRIRTK</sequence>
<organism evidence="2 3">
    <name type="scientific">Dreissena polymorpha</name>
    <name type="common">Zebra mussel</name>
    <name type="synonym">Mytilus polymorpha</name>
    <dbReference type="NCBI Taxonomy" id="45954"/>
    <lineage>
        <taxon>Eukaryota</taxon>
        <taxon>Metazoa</taxon>
        <taxon>Spiralia</taxon>
        <taxon>Lophotrochozoa</taxon>
        <taxon>Mollusca</taxon>
        <taxon>Bivalvia</taxon>
        <taxon>Autobranchia</taxon>
        <taxon>Heteroconchia</taxon>
        <taxon>Euheterodonta</taxon>
        <taxon>Imparidentia</taxon>
        <taxon>Neoheterodontei</taxon>
        <taxon>Myida</taxon>
        <taxon>Dreissenoidea</taxon>
        <taxon>Dreissenidae</taxon>
        <taxon>Dreissena</taxon>
    </lineage>
</organism>
<feature type="compositionally biased region" description="Basic and acidic residues" evidence="1">
    <location>
        <begin position="303"/>
        <end position="314"/>
    </location>
</feature>
<feature type="region of interest" description="Disordered" evidence="1">
    <location>
        <begin position="528"/>
        <end position="558"/>
    </location>
</feature>
<accession>A0A9D4CGH3</accession>
<evidence type="ECO:0000313" key="3">
    <source>
        <dbReference type="Proteomes" id="UP000828390"/>
    </source>
</evidence>
<evidence type="ECO:0000256" key="1">
    <source>
        <dbReference type="SAM" id="MobiDB-lite"/>
    </source>
</evidence>
<name>A0A9D4CGH3_DREPO</name>
<evidence type="ECO:0000313" key="2">
    <source>
        <dbReference type="EMBL" id="KAH3724803.1"/>
    </source>
</evidence>
<feature type="region of interest" description="Disordered" evidence="1">
    <location>
        <begin position="685"/>
        <end position="704"/>
    </location>
</feature>
<dbReference type="GO" id="GO:0005634">
    <property type="term" value="C:nucleus"/>
    <property type="evidence" value="ECO:0007669"/>
    <property type="project" value="TreeGrafter"/>
</dbReference>
<dbReference type="InterPro" id="IPR026092">
    <property type="entry name" value="RAI2/SOBP"/>
</dbReference>
<protein>
    <recommendedName>
        <fullName evidence="4">Sine oculis-binding protein homolog</fullName>
    </recommendedName>
</protein>
<proteinExistence type="predicted"/>
<reference evidence="2" key="1">
    <citation type="journal article" date="2019" name="bioRxiv">
        <title>The Genome of the Zebra Mussel, Dreissena polymorpha: A Resource for Invasive Species Research.</title>
        <authorList>
            <person name="McCartney M.A."/>
            <person name="Auch B."/>
            <person name="Kono T."/>
            <person name="Mallez S."/>
            <person name="Zhang Y."/>
            <person name="Obille A."/>
            <person name="Becker A."/>
            <person name="Abrahante J.E."/>
            <person name="Garbe J."/>
            <person name="Badalamenti J.P."/>
            <person name="Herman A."/>
            <person name="Mangelson H."/>
            <person name="Liachko I."/>
            <person name="Sullivan S."/>
            <person name="Sone E.D."/>
            <person name="Koren S."/>
            <person name="Silverstein K.A.T."/>
            <person name="Beckman K.B."/>
            <person name="Gohl D.M."/>
        </authorList>
    </citation>
    <scope>NUCLEOTIDE SEQUENCE</scope>
    <source>
        <strain evidence="2">Duluth1</strain>
        <tissue evidence="2">Whole animal</tissue>
    </source>
</reference>
<feature type="region of interest" description="Disordered" evidence="1">
    <location>
        <begin position="618"/>
        <end position="672"/>
    </location>
</feature>
<gene>
    <name evidence="2" type="ORF">DPMN_050630</name>
</gene>
<comment type="caution">
    <text evidence="2">The sequence shown here is derived from an EMBL/GenBank/DDBJ whole genome shotgun (WGS) entry which is preliminary data.</text>
</comment>
<reference evidence="2" key="2">
    <citation type="submission" date="2020-11" db="EMBL/GenBank/DDBJ databases">
        <authorList>
            <person name="McCartney M.A."/>
            <person name="Auch B."/>
            <person name="Kono T."/>
            <person name="Mallez S."/>
            <person name="Becker A."/>
            <person name="Gohl D.M."/>
            <person name="Silverstein K.A.T."/>
            <person name="Koren S."/>
            <person name="Bechman K.B."/>
            <person name="Herman A."/>
            <person name="Abrahante J.E."/>
            <person name="Garbe J."/>
        </authorList>
    </citation>
    <scope>NUCLEOTIDE SEQUENCE</scope>
    <source>
        <strain evidence="2">Duluth1</strain>
        <tissue evidence="2">Whole animal</tissue>
    </source>
</reference>
<feature type="compositionally biased region" description="Basic and acidic residues" evidence="1">
    <location>
        <begin position="271"/>
        <end position="293"/>
    </location>
</feature>
<evidence type="ECO:0008006" key="4">
    <source>
        <dbReference type="Google" id="ProtNLM"/>
    </source>
</evidence>
<feature type="region of interest" description="Disordered" evidence="1">
    <location>
        <begin position="80"/>
        <end position="101"/>
    </location>
</feature>
<feature type="compositionally biased region" description="Basic and acidic residues" evidence="1">
    <location>
        <begin position="236"/>
        <end position="253"/>
    </location>
</feature>
<dbReference type="Proteomes" id="UP000828390">
    <property type="component" value="Unassembled WGS sequence"/>
</dbReference>
<dbReference type="PANTHER" id="PTHR23186:SF4">
    <property type="entry name" value="GH22790P"/>
    <property type="match status" value="1"/>
</dbReference>
<feature type="region of interest" description="Disordered" evidence="1">
    <location>
        <begin position="396"/>
        <end position="428"/>
    </location>
</feature>
<dbReference type="GO" id="GO:0048513">
    <property type="term" value="P:animal organ development"/>
    <property type="evidence" value="ECO:0007669"/>
    <property type="project" value="TreeGrafter"/>
</dbReference>
<feature type="compositionally biased region" description="Low complexity" evidence="1">
    <location>
        <begin position="529"/>
        <end position="540"/>
    </location>
</feature>
<feature type="compositionally biased region" description="Polar residues" evidence="1">
    <location>
        <begin position="255"/>
        <end position="265"/>
    </location>
</feature>
<feature type="region of interest" description="Disordered" evidence="1">
    <location>
        <begin position="236"/>
        <end position="328"/>
    </location>
</feature>
<keyword evidence="3" id="KW-1185">Reference proteome</keyword>